<evidence type="ECO:0008006" key="4">
    <source>
        <dbReference type="Google" id="ProtNLM"/>
    </source>
</evidence>
<dbReference type="Proteomes" id="UP000289506">
    <property type="component" value="Plasmid 9"/>
</dbReference>
<keyword evidence="2" id="KW-0614">Plasmid</keyword>
<geneLocation type="plasmid" evidence="2 3">
    <name>13</name>
</geneLocation>
<evidence type="ECO:0000313" key="3">
    <source>
        <dbReference type="Proteomes" id="UP000289506"/>
    </source>
</evidence>
<dbReference type="Proteomes" id="UP000289506">
    <property type="component" value="Plasmid 13"/>
</dbReference>
<protein>
    <recommendedName>
        <fullName evidence="4">Htpn</fullName>
    </recommendedName>
</protein>
<proteinExistence type="predicted"/>
<dbReference type="AlphaFoldDB" id="A0A449AHE4"/>
<name>A0A449AHE4_9BACT</name>
<organism evidence="2 3">
    <name type="scientific">Mycoplasmopsis cynos</name>
    <dbReference type="NCBI Taxonomy" id="171284"/>
    <lineage>
        <taxon>Bacteria</taxon>
        <taxon>Bacillati</taxon>
        <taxon>Mycoplasmatota</taxon>
        <taxon>Mycoplasmoidales</taxon>
        <taxon>Metamycoplasmataceae</taxon>
        <taxon>Mycoplasmopsis</taxon>
    </lineage>
</organism>
<dbReference type="EMBL" id="LR214982">
    <property type="protein sequence ID" value="VEU64319.1"/>
    <property type="molecule type" value="Genomic_DNA"/>
</dbReference>
<dbReference type="EMBL" id="LR214986">
    <property type="protein sequence ID" value="VEU64414.1"/>
    <property type="molecule type" value="Genomic_DNA"/>
</dbReference>
<evidence type="ECO:0000313" key="1">
    <source>
        <dbReference type="EMBL" id="VEU64319.1"/>
    </source>
</evidence>
<geneLocation type="plasmid" evidence="1 3">
    <name>9</name>
</geneLocation>
<reference evidence="2 3" key="1">
    <citation type="submission" date="2019-01" db="EMBL/GenBank/DDBJ databases">
        <authorList>
            <consortium name="Pathogen Informatics"/>
        </authorList>
    </citation>
    <scope>NUCLEOTIDE SEQUENCE [LARGE SCALE GENOMIC DNA]</scope>
    <source>
        <strain evidence="2 3">NCTC10142</strain>
        <plasmid evidence="3">13</plasmid>
        <plasmid evidence="3">9</plasmid>
    </source>
</reference>
<evidence type="ECO:0000313" key="2">
    <source>
        <dbReference type="EMBL" id="VEU64414.1"/>
    </source>
</evidence>
<gene>
    <name evidence="1" type="ORF">NCTC10142_00059</name>
    <name evidence="2" type="ORF">NCTC10142_00154</name>
</gene>
<dbReference type="RefSeq" id="WP_129720346.1">
    <property type="nucleotide sequence ID" value="NZ_CP141039.1"/>
</dbReference>
<accession>A0A449AHE4</accession>
<sequence>MSKTNEEIFKSNFILTNSQNFNSIFGEGKEFKIPDSKKQFENDGAVQQMTQLANALPKIELENQKELLKFLNNNYFLELIQKLEVMLYKKGLAALGILENKKIVLAEVIDYAFNLDNELSFLKVSLGQQKIKNEVFEVVYEYDLDSNYIKKYGISTRTGKTISPKELFGSTYKQELNVNNFIPFTVFKNKASEAPDIEMVNPELFEILNAKYKSLILDMYLSLPIPQVQWNVGGTKADQIVKNLFSLDNNRTVKIDSKATISALGDNFDIKYAPTQAPQIISTIENLIYWIKKSLLIKKDGDDGGTHNKHNAEIATLNSAYEDYIEMKANLREIYYQNFFKIILRVLKLNYEQDINVIVVSSTKWLEEQAKQLQITQNGVMLNNNQVVHQLNQEEDQNGRINN</sequence>